<dbReference type="NCBIfam" id="TIGR01462">
    <property type="entry name" value="greA"/>
    <property type="match status" value="1"/>
</dbReference>
<name>A0A5B8K0G9_9MOLU</name>
<feature type="domain" description="Transcription elongation factor GreA/GreB C-terminal" evidence="10">
    <location>
        <begin position="87"/>
        <end position="160"/>
    </location>
</feature>
<evidence type="ECO:0000256" key="8">
    <source>
        <dbReference type="HAMAP-Rule" id="MF_00105"/>
    </source>
</evidence>
<comment type="similarity">
    <text evidence="1 8 9">Belongs to the GreA/GreB family.</text>
</comment>
<dbReference type="Gene3D" id="1.10.287.180">
    <property type="entry name" value="Transcription elongation factor, GreA/GreB, N-terminal domain"/>
    <property type="match status" value="1"/>
</dbReference>
<dbReference type="PIRSF" id="PIRSF006092">
    <property type="entry name" value="GreA_GreB"/>
    <property type="match status" value="1"/>
</dbReference>
<dbReference type="FunFam" id="3.10.50.30:FF:000001">
    <property type="entry name" value="Transcription elongation factor GreA"/>
    <property type="match status" value="1"/>
</dbReference>
<keyword evidence="4 8" id="KW-0238">DNA-binding</keyword>
<comment type="function">
    <text evidence="6 8 9">Necessary for efficient RNA polymerase transcription elongation past template-encoded arresting sites. The arresting sites in DNA have the property of trapping a certain fraction of elongating RNA polymerases that pass through, resulting in locked ternary complexes. Cleavage of the nascent transcript by cleavage factors such as GreA or GreB allows the resumption of elongation from the new 3'terminus. GreA releases sequences of 2 to 3 nucleotides.</text>
</comment>
<dbReference type="AlphaFoldDB" id="A0A5B8K0G9"/>
<dbReference type="Proteomes" id="UP000317512">
    <property type="component" value="Chromosome"/>
</dbReference>
<dbReference type="NCBIfam" id="NF001263">
    <property type="entry name" value="PRK00226.1-4"/>
    <property type="match status" value="1"/>
</dbReference>
<keyword evidence="12" id="KW-0251">Elongation factor</keyword>
<evidence type="ECO:0000256" key="1">
    <source>
        <dbReference type="ARBA" id="ARBA00008213"/>
    </source>
</evidence>
<dbReference type="InterPro" id="IPR028624">
    <property type="entry name" value="Tscrpt_elong_fac_GreA/B"/>
</dbReference>
<dbReference type="HAMAP" id="MF_00105">
    <property type="entry name" value="GreA_GreB"/>
    <property type="match status" value="1"/>
</dbReference>
<evidence type="ECO:0000256" key="3">
    <source>
        <dbReference type="ARBA" id="ARBA00023015"/>
    </source>
</evidence>
<dbReference type="InterPro" id="IPR036805">
    <property type="entry name" value="Tscrpt_elong_fac_GreA/B_N_sf"/>
</dbReference>
<dbReference type="PANTHER" id="PTHR30437">
    <property type="entry name" value="TRANSCRIPTION ELONGATION FACTOR GREA"/>
    <property type="match status" value="1"/>
</dbReference>
<evidence type="ECO:0000256" key="5">
    <source>
        <dbReference type="ARBA" id="ARBA00023163"/>
    </source>
</evidence>
<dbReference type="EMBL" id="CP041663">
    <property type="protein sequence ID" value="QDY88311.1"/>
    <property type="molecule type" value="Genomic_DNA"/>
</dbReference>
<dbReference type="PANTHER" id="PTHR30437:SF4">
    <property type="entry name" value="TRANSCRIPTION ELONGATION FACTOR GREA"/>
    <property type="match status" value="1"/>
</dbReference>
<sequence>MAAQNQNDQKIYIALETLEKYKKEYENLVNVERPLVQEALKEARAQGDLSENAEYDAARDRQAMVESRISELESIIDRAVIIENNLKGKVGIGTTVTFKNLNDEEQVTVTIMGSHDANPFEGKISNESPLAEALLDHKMGDVVEVDAPVKYSVQILKIEQQ</sequence>
<organism evidence="12 13">
    <name type="scientific">Mycoplasma anserisalpingitidis</name>
    <dbReference type="NCBI Taxonomy" id="519450"/>
    <lineage>
        <taxon>Bacteria</taxon>
        <taxon>Bacillati</taxon>
        <taxon>Mycoplasmatota</taxon>
        <taxon>Mollicutes</taxon>
        <taxon>Mycoplasmataceae</taxon>
        <taxon>Mycoplasma</taxon>
    </lineage>
</organism>
<evidence type="ECO:0000259" key="11">
    <source>
        <dbReference type="Pfam" id="PF03449"/>
    </source>
</evidence>
<dbReference type="GO" id="GO:0003746">
    <property type="term" value="F:translation elongation factor activity"/>
    <property type="evidence" value="ECO:0007669"/>
    <property type="project" value="UniProtKB-KW"/>
</dbReference>
<dbReference type="RefSeq" id="WP_146308779.1">
    <property type="nucleotide sequence ID" value="NZ_CP041663.1"/>
</dbReference>
<dbReference type="SUPFAM" id="SSF54534">
    <property type="entry name" value="FKBP-like"/>
    <property type="match status" value="1"/>
</dbReference>
<dbReference type="GO" id="GO:0006354">
    <property type="term" value="P:DNA-templated transcription elongation"/>
    <property type="evidence" value="ECO:0007669"/>
    <property type="project" value="TreeGrafter"/>
</dbReference>
<dbReference type="GO" id="GO:0003677">
    <property type="term" value="F:DNA binding"/>
    <property type="evidence" value="ECO:0007669"/>
    <property type="project" value="UniProtKB-UniRule"/>
</dbReference>
<evidence type="ECO:0000313" key="13">
    <source>
        <dbReference type="Proteomes" id="UP000317512"/>
    </source>
</evidence>
<keyword evidence="5 8" id="KW-0804">Transcription</keyword>
<evidence type="ECO:0000256" key="2">
    <source>
        <dbReference type="ARBA" id="ARBA00013729"/>
    </source>
</evidence>
<dbReference type="SUPFAM" id="SSF46557">
    <property type="entry name" value="GreA transcript cleavage protein, N-terminal domain"/>
    <property type="match status" value="1"/>
</dbReference>
<dbReference type="GO" id="GO:0032784">
    <property type="term" value="P:regulation of DNA-templated transcription elongation"/>
    <property type="evidence" value="ECO:0007669"/>
    <property type="project" value="UniProtKB-UniRule"/>
</dbReference>
<dbReference type="InterPro" id="IPR023459">
    <property type="entry name" value="Tscrpt_elong_fac_GreA/B_fam"/>
</dbReference>
<keyword evidence="3 8" id="KW-0805">Transcription regulation</keyword>
<evidence type="ECO:0000256" key="4">
    <source>
        <dbReference type="ARBA" id="ARBA00023125"/>
    </source>
</evidence>
<dbReference type="InterPro" id="IPR022691">
    <property type="entry name" value="Tscrpt_elong_fac_GreA/B_N"/>
</dbReference>
<dbReference type="InterPro" id="IPR001437">
    <property type="entry name" value="Tscrpt_elong_fac_GreA/B_C"/>
</dbReference>
<proteinExistence type="inferred from homology"/>
<reference evidence="13" key="1">
    <citation type="submission" date="2019-07" db="EMBL/GenBank/DDBJ databases">
        <title>Complete genome sequences of three Mycoplasma sp. 1220 strains.</title>
        <authorList>
            <person name="Grozner D."/>
            <person name="Forro B."/>
            <person name="Kovacs A.B."/>
            <person name="Marton S."/>
            <person name="Banyai K."/>
            <person name="Kreizinger Z."/>
            <person name="Sulyok K.M."/>
            <person name="Gyuranecz M."/>
        </authorList>
    </citation>
    <scope>NUCLEOTIDE SEQUENCE [LARGE SCALE GENOMIC DNA]</scope>
    <source>
        <strain evidence="13">MYCAV93</strain>
    </source>
</reference>
<dbReference type="Pfam" id="PF03449">
    <property type="entry name" value="GreA_GreB_N"/>
    <property type="match status" value="1"/>
</dbReference>
<evidence type="ECO:0000313" key="12">
    <source>
        <dbReference type="EMBL" id="QDY88311.1"/>
    </source>
</evidence>
<evidence type="ECO:0000256" key="9">
    <source>
        <dbReference type="RuleBase" id="RU000556"/>
    </source>
</evidence>
<dbReference type="InterPro" id="IPR006359">
    <property type="entry name" value="Tscrpt_elong_fac_GreA"/>
</dbReference>
<evidence type="ECO:0000256" key="6">
    <source>
        <dbReference type="ARBA" id="ARBA00024916"/>
    </source>
</evidence>
<dbReference type="InterPro" id="IPR018151">
    <property type="entry name" value="TF_GreA/GreB_CS"/>
</dbReference>
<accession>A0A5B8K0G9</accession>
<dbReference type="FunFam" id="1.10.287.180:FF:000001">
    <property type="entry name" value="Transcription elongation factor GreA"/>
    <property type="match status" value="1"/>
</dbReference>
<keyword evidence="12" id="KW-0648">Protein biosynthesis</keyword>
<evidence type="ECO:0000256" key="7">
    <source>
        <dbReference type="ARBA" id="ARBA00030776"/>
    </source>
</evidence>
<evidence type="ECO:0000259" key="10">
    <source>
        <dbReference type="Pfam" id="PF01272"/>
    </source>
</evidence>
<dbReference type="InterPro" id="IPR036953">
    <property type="entry name" value="GreA/GreB_C_sf"/>
</dbReference>
<feature type="domain" description="Transcription elongation factor GreA/GreB N-terminal" evidence="11">
    <location>
        <begin position="11"/>
        <end position="81"/>
    </location>
</feature>
<dbReference type="Pfam" id="PF01272">
    <property type="entry name" value="GreA_GreB"/>
    <property type="match status" value="1"/>
</dbReference>
<dbReference type="OrthoDB" id="9808774at2"/>
<protein>
    <recommendedName>
        <fullName evidence="2 8">Transcription elongation factor GreA</fullName>
    </recommendedName>
    <alternativeName>
        <fullName evidence="7 8">Transcript cleavage factor GreA</fullName>
    </alternativeName>
</protein>
<dbReference type="GO" id="GO:0070063">
    <property type="term" value="F:RNA polymerase binding"/>
    <property type="evidence" value="ECO:0007669"/>
    <property type="project" value="InterPro"/>
</dbReference>
<dbReference type="Gene3D" id="3.10.50.30">
    <property type="entry name" value="Transcription elongation factor, GreA/GreB, C-terminal domain"/>
    <property type="match status" value="1"/>
</dbReference>
<dbReference type="PROSITE" id="PS00830">
    <property type="entry name" value="GREAB_2"/>
    <property type="match status" value="1"/>
</dbReference>
<gene>
    <name evidence="8 12" type="primary">greA</name>
    <name evidence="12" type="ORF">FOY43_01365</name>
</gene>